<feature type="compositionally biased region" description="Basic residues" evidence="1">
    <location>
        <begin position="1"/>
        <end position="17"/>
    </location>
</feature>
<sequence>RGLHRRRVLRRGHRGAPHRQPQPRTRSHAGGQAARSGQGRRGRSPPHRRVGRDRPRADSSEHHASGYEGRRPAATSPGIPGRGHGARGRGLPSRRGDGARPAGPRAGRQRGHRAADAALPGRPGPEAVDRPAAQRRGHGRGAHL</sequence>
<evidence type="ECO:0000313" key="2">
    <source>
        <dbReference type="EMBL" id="CAA9465503.1"/>
    </source>
</evidence>
<dbReference type="GO" id="GO:0004764">
    <property type="term" value="F:shikimate 3-dehydrogenase (NADP+) activity"/>
    <property type="evidence" value="ECO:0007669"/>
    <property type="project" value="UniProtKB-EC"/>
</dbReference>
<keyword evidence="2" id="KW-0560">Oxidoreductase</keyword>
<proteinExistence type="predicted"/>
<feature type="compositionally biased region" description="Basic and acidic residues" evidence="1">
    <location>
        <begin position="52"/>
        <end position="71"/>
    </location>
</feature>
<feature type="non-terminal residue" evidence="2">
    <location>
        <position position="1"/>
    </location>
</feature>
<feature type="region of interest" description="Disordered" evidence="1">
    <location>
        <begin position="1"/>
        <end position="144"/>
    </location>
</feature>
<dbReference type="EC" id="1.1.1.25" evidence="2"/>
<feature type="non-terminal residue" evidence="2">
    <location>
        <position position="144"/>
    </location>
</feature>
<organism evidence="2">
    <name type="scientific">uncultured Rubrobacteraceae bacterium</name>
    <dbReference type="NCBI Taxonomy" id="349277"/>
    <lineage>
        <taxon>Bacteria</taxon>
        <taxon>Bacillati</taxon>
        <taxon>Actinomycetota</taxon>
        <taxon>Rubrobacteria</taxon>
        <taxon>Rubrobacterales</taxon>
        <taxon>Rubrobacteraceae</taxon>
        <taxon>environmental samples</taxon>
    </lineage>
</organism>
<feature type="compositionally biased region" description="Basic residues" evidence="1">
    <location>
        <begin position="133"/>
        <end position="144"/>
    </location>
</feature>
<protein>
    <submittedName>
        <fullName evidence="2">Shikimate 5-dehydrogenase I alpha</fullName>
        <ecNumber evidence="2">1.1.1.25</ecNumber>
    </submittedName>
</protein>
<accession>A0A6J4R6J2</accession>
<dbReference type="AlphaFoldDB" id="A0A6J4R6J2"/>
<evidence type="ECO:0000256" key="1">
    <source>
        <dbReference type="SAM" id="MobiDB-lite"/>
    </source>
</evidence>
<name>A0A6J4R6J2_9ACTN</name>
<feature type="compositionally biased region" description="Low complexity" evidence="1">
    <location>
        <begin position="28"/>
        <end position="37"/>
    </location>
</feature>
<dbReference type="EMBL" id="CADCVK010000034">
    <property type="protein sequence ID" value="CAA9465503.1"/>
    <property type="molecule type" value="Genomic_DNA"/>
</dbReference>
<reference evidence="2" key="1">
    <citation type="submission" date="2020-02" db="EMBL/GenBank/DDBJ databases">
        <authorList>
            <person name="Meier V. D."/>
        </authorList>
    </citation>
    <scope>NUCLEOTIDE SEQUENCE</scope>
    <source>
        <strain evidence="2">AVDCRST_MAG12</strain>
    </source>
</reference>
<gene>
    <name evidence="2" type="ORF">AVDCRST_MAG12-263</name>
</gene>
<feature type="compositionally biased region" description="Basic residues" evidence="1">
    <location>
        <begin position="38"/>
        <end position="51"/>
    </location>
</feature>